<dbReference type="AlphaFoldDB" id="A0A226ECA3"/>
<evidence type="ECO:0000256" key="1">
    <source>
        <dbReference type="SAM" id="MobiDB-lite"/>
    </source>
</evidence>
<proteinExistence type="predicted"/>
<feature type="signal peptide" evidence="2">
    <location>
        <begin position="1"/>
        <end position="20"/>
    </location>
</feature>
<comment type="caution">
    <text evidence="3">The sequence shown here is derived from an EMBL/GenBank/DDBJ whole genome shotgun (WGS) entry which is preliminary data.</text>
</comment>
<feature type="compositionally biased region" description="Polar residues" evidence="1">
    <location>
        <begin position="124"/>
        <end position="136"/>
    </location>
</feature>
<accession>A0A226ECA3</accession>
<gene>
    <name evidence="3" type="ORF">Fcan01_11674</name>
</gene>
<feature type="region of interest" description="Disordered" evidence="1">
    <location>
        <begin position="122"/>
        <end position="144"/>
    </location>
</feature>
<feature type="chain" id="PRO_5012195131" evidence="2">
    <location>
        <begin position="21"/>
        <end position="144"/>
    </location>
</feature>
<evidence type="ECO:0000313" key="4">
    <source>
        <dbReference type="Proteomes" id="UP000198287"/>
    </source>
</evidence>
<evidence type="ECO:0000256" key="2">
    <source>
        <dbReference type="SAM" id="SignalP"/>
    </source>
</evidence>
<organism evidence="3 4">
    <name type="scientific">Folsomia candida</name>
    <name type="common">Springtail</name>
    <dbReference type="NCBI Taxonomy" id="158441"/>
    <lineage>
        <taxon>Eukaryota</taxon>
        <taxon>Metazoa</taxon>
        <taxon>Ecdysozoa</taxon>
        <taxon>Arthropoda</taxon>
        <taxon>Hexapoda</taxon>
        <taxon>Collembola</taxon>
        <taxon>Entomobryomorpha</taxon>
        <taxon>Isotomoidea</taxon>
        <taxon>Isotomidae</taxon>
        <taxon>Proisotominae</taxon>
        <taxon>Folsomia</taxon>
    </lineage>
</organism>
<evidence type="ECO:0000313" key="3">
    <source>
        <dbReference type="EMBL" id="OXA54667.1"/>
    </source>
</evidence>
<protein>
    <submittedName>
        <fullName evidence="3">Flavastacin</fullName>
    </submittedName>
</protein>
<dbReference type="Proteomes" id="UP000198287">
    <property type="component" value="Unassembled WGS sequence"/>
</dbReference>
<dbReference type="EMBL" id="LNIX01000005">
    <property type="protein sequence ID" value="OXA54667.1"/>
    <property type="molecule type" value="Genomic_DNA"/>
</dbReference>
<name>A0A226ECA3_FOLCA</name>
<keyword evidence="2" id="KW-0732">Signal</keyword>
<keyword evidence="4" id="KW-1185">Reference proteome</keyword>
<sequence>MVHIWFGTVTILQLGTTCYGTPSSKGPVGLSKREVNLASFEEHLNPTGEEGKCSTNHSDNSDCIMQSVPFPETRTNMCVGGRKTDVSTRELLWKKISTPWELIISEQTRPDRDNYIIVYPNEPQDGNPQYQHQTPTPGFPNFRC</sequence>
<reference evidence="3 4" key="1">
    <citation type="submission" date="2015-12" db="EMBL/GenBank/DDBJ databases">
        <title>The genome of Folsomia candida.</title>
        <authorList>
            <person name="Faddeeva A."/>
            <person name="Derks M.F."/>
            <person name="Anvar Y."/>
            <person name="Smit S."/>
            <person name="Van Straalen N."/>
            <person name="Roelofs D."/>
        </authorList>
    </citation>
    <scope>NUCLEOTIDE SEQUENCE [LARGE SCALE GENOMIC DNA]</scope>
    <source>
        <strain evidence="3 4">VU population</strain>
        <tissue evidence="3">Whole body</tissue>
    </source>
</reference>